<protein>
    <submittedName>
        <fullName evidence="1">Chorismate mutase</fullName>
    </submittedName>
</protein>
<proteinExistence type="predicted"/>
<gene>
    <name evidence="1" type="ORF">OED52_10950</name>
</gene>
<accession>A0ACD4DB09</accession>
<keyword evidence="2" id="KW-1185">Reference proteome</keyword>
<organism evidence="1 2">
    <name type="scientific">Rhodococcus sacchari</name>
    <dbReference type="NCBI Taxonomy" id="2962047"/>
    <lineage>
        <taxon>Bacteria</taxon>
        <taxon>Bacillati</taxon>
        <taxon>Actinomycetota</taxon>
        <taxon>Actinomycetes</taxon>
        <taxon>Mycobacteriales</taxon>
        <taxon>Nocardiaceae</taxon>
        <taxon>Rhodococcus</taxon>
    </lineage>
</organism>
<sequence length="117" mass="12973">MSVTDRHHAAAQAPVVSSPDAELDILRAELDAIDRDLLDTVRARLEVCERVADLKRRHGVAVFQPGRMEVVHRRAQDYARTHGLSGEFVRALYTLLIDEACRVEDEIVSGDPGAEAN</sequence>
<evidence type="ECO:0000313" key="2">
    <source>
        <dbReference type="Proteomes" id="UP001156484"/>
    </source>
</evidence>
<evidence type="ECO:0000313" key="1">
    <source>
        <dbReference type="EMBL" id="UYP17249.1"/>
    </source>
</evidence>
<dbReference type="Proteomes" id="UP001156484">
    <property type="component" value="Chromosome"/>
</dbReference>
<name>A0ACD4DB09_9NOCA</name>
<dbReference type="EMBL" id="CP107551">
    <property type="protein sequence ID" value="UYP17249.1"/>
    <property type="molecule type" value="Genomic_DNA"/>
</dbReference>
<reference evidence="1" key="1">
    <citation type="submission" date="2022-10" db="EMBL/GenBank/DDBJ databases">
        <title>Rhodococcus ferula Z13 complete genome.</title>
        <authorList>
            <person name="Long X."/>
            <person name="Zang M."/>
        </authorList>
    </citation>
    <scope>NUCLEOTIDE SEQUENCE</scope>
    <source>
        <strain evidence="1">Z13</strain>
    </source>
</reference>